<dbReference type="Gene3D" id="3.90.280.10">
    <property type="entry name" value="PEBP-like"/>
    <property type="match status" value="1"/>
</dbReference>
<sequence length="333" mass="37540">MDFSTGESMLVPEGDTLKEAFSAHLVLPDVLNRLPEAKLHISYSDHISIELGNLVMPEYIDLKPMVPMEMFNEKKFYTLIMTDPDVPNRAMPTDREFLHWMVTNITGNSLEKGEEVVEYEAPLPKKGSGLHRYVFVLLEQSRPISFDKTNPDTTLAERKKPSVKSMDSSSISDSEQDLPNRMSNQLNVKGTFSSKTRLSGVLSSRDASPPKYDLSSAHKPILDKNGKAQDPVKHNDWRREGKRAGVSANKFCTKDFMTKYLIRSVAAGNFFQTEFNDYVGEKLTKSLSIDKEKHTEKLTTVMSTTTTATSTTKTVMTTLEKKTERSHNTSSRK</sequence>
<dbReference type="PANTHER" id="PTHR11362">
    <property type="entry name" value="PHOSPHATIDYLETHANOLAMINE-BINDING PROTEIN"/>
    <property type="match status" value="1"/>
</dbReference>
<evidence type="ECO:0000313" key="3">
    <source>
        <dbReference type="Proteomes" id="UP000887574"/>
    </source>
</evidence>
<dbReference type="InterPro" id="IPR008914">
    <property type="entry name" value="PEBP"/>
</dbReference>
<feature type="compositionally biased region" description="Basic and acidic residues" evidence="2">
    <location>
        <begin position="220"/>
        <end position="233"/>
    </location>
</feature>
<dbReference type="CDD" id="cd00866">
    <property type="entry name" value="PEBP_euk"/>
    <property type="match status" value="1"/>
</dbReference>
<feature type="region of interest" description="Disordered" evidence="2">
    <location>
        <begin position="200"/>
        <end position="233"/>
    </location>
</feature>
<dbReference type="SUPFAM" id="SSF49777">
    <property type="entry name" value="PEBP-like"/>
    <property type="match status" value="1"/>
</dbReference>
<organism evidence="3 4">
    <name type="scientific">Ditylenchus dipsaci</name>
    <dbReference type="NCBI Taxonomy" id="166011"/>
    <lineage>
        <taxon>Eukaryota</taxon>
        <taxon>Metazoa</taxon>
        <taxon>Ecdysozoa</taxon>
        <taxon>Nematoda</taxon>
        <taxon>Chromadorea</taxon>
        <taxon>Rhabditida</taxon>
        <taxon>Tylenchina</taxon>
        <taxon>Tylenchomorpha</taxon>
        <taxon>Sphaerularioidea</taxon>
        <taxon>Anguinidae</taxon>
        <taxon>Anguininae</taxon>
        <taxon>Ditylenchus</taxon>
    </lineage>
</organism>
<protein>
    <submittedName>
        <fullName evidence="4">Uncharacterized protein</fullName>
    </submittedName>
</protein>
<proteinExistence type="inferred from homology"/>
<dbReference type="AlphaFoldDB" id="A0A915DAV3"/>
<reference evidence="4" key="1">
    <citation type="submission" date="2022-11" db="UniProtKB">
        <authorList>
            <consortium name="WormBaseParasite"/>
        </authorList>
    </citation>
    <scope>IDENTIFICATION</scope>
</reference>
<dbReference type="InterPro" id="IPR036610">
    <property type="entry name" value="PEBP-like_sf"/>
</dbReference>
<name>A0A915DAV3_9BILA</name>
<dbReference type="InterPro" id="IPR035810">
    <property type="entry name" value="PEBP_euk"/>
</dbReference>
<comment type="similarity">
    <text evidence="1">Belongs to the phosphatidylethanolamine-binding protein family.</text>
</comment>
<accession>A0A915DAV3</accession>
<dbReference type="WBParaSite" id="jg17308">
    <property type="protein sequence ID" value="jg17308"/>
    <property type="gene ID" value="jg17308"/>
</dbReference>
<evidence type="ECO:0000256" key="2">
    <source>
        <dbReference type="SAM" id="MobiDB-lite"/>
    </source>
</evidence>
<feature type="compositionally biased region" description="Low complexity" evidence="2">
    <location>
        <begin position="163"/>
        <end position="173"/>
    </location>
</feature>
<keyword evidence="3" id="KW-1185">Reference proteome</keyword>
<evidence type="ECO:0000256" key="1">
    <source>
        <dbReference type="ARBA" id="ARBA00007091"/>
    </source>
</evidence>
<feature type="region of interest" description="Disordered" evidence="2">
    <location>
        <begin position="146"/>
        <end position="185"/>
    </location>
</feature>
<dbReference type="Pfam" id="PF01161">
    <property type="entry name" value="PBP"/>
    <property type="match status" value="1"/>
</dbReference>
<dbReference type="Proteomes" id="UP000887574">
    <property type="component" value="Unplaced"/>
</dbReference>
<dbReference type="PROSITE" id="PS01220">
    <property type="entry name" value="PBP"/>
    <property type="match status" value="1"/>
</dbReference>
<dbReference type="PANTHER" id="PTHR11362:SF82">
    <property type="entry name" value="PHOSPHATIDYLETHANOLAMINE-BINDING PROTEIN 4"/>
    <property type="match status" value="1"/>
</dbReference>
<dbReference type="InterPro" id="IPR001858">
    <property type="entry name" value="Phosphatidylethanolamine-bd_CS"/>
</dbReference>
<evidence type="ECO:0000313" key="4">
    <source>
        <dbReference type="WBParaSite" id="jg17308"/>
    </source>
</evidence>